<evidence type="ECO:0000313" key="2">
    <source>
        <dbReference type="EMBL" id="CAF4911810.1"/>
    </source>
</evidence>
<dbReference type="Pfam" id="PF01039">
    <property type="entry name" value="Carboxyl_trans"/>
    <property type="match status" value="1"/>
</dbReference>
<evidence type="ECO:0000313" key="3">
    <source>
        <dbReference type="Proteomes" id="UP000663873"/>
    </source>
</evidence>
<feature type="domain" description="CoA carboxyltransferase C-terminal" evidence="1">
    <location>
        <begin position="1"/>
        <end position="61"/>
    </location>
</feature>
<dbReference type="SUPFAM" id="SSF52096">
    <property type="entry name" value="ClpP/crotonase"/>
    <property type="match status" value="1"/>
</dbReference>
<dbReference type="Gene3D" id="3.90.226.10">
    <property type="entry name" value="2-enoyl-CoA Hydratase, Chain A, domain 1"/>
    <property type="match status" value="1"/>
</dbReference>
<feature type="non-terminal residue" evidence="2">
    <location>
        <position position="1"/>
    </location>
</feature>
<keyword evidence="3" id="KW-1185">Reference proteome</keyword>
<feature type="non-terminal residue" evidence="2">
    <location>
        <position position="61"/>
    </location>
</feature>
<dbReference type="InterPro" id="IPR029045">
    <property type="entry name" value="ClpP/crotonase-like_dom_sf"/>
</dbReference>
<dbReference type="AlphaFoldDB" id="A0A821VUN5"/>
<protein>
    <recommendedName>
        <fullName evidence="1">CoA carboxyltransferase C-terminal domain-containing protein</fullName>
    </recommendedName>
</protein>
<dbReference type="GO" id="GO:0005739">
    <property type="term" value="C:mitochondrion"/>
    <property type="evidence" value="ECO:0007669"/>
    <property type="project" value="TreeGrafter"/>
</dbReference>
<organism evidence="2 3">
    <name type="scientific">Rotaria socialis</name>
    <dbReference type="NCBI Taxonomy" id="392032"/>
    <lineage>
        <taxon>Eukaryota</taxon>
        <taxon>Metazoa</taxon>
        <taxon>Spiralia</taxon>
        <taxon>Gnathifera</taxon>
        <taxon>Rotifera</taxon>
        <taxon>Eurotatoria</taxon>
        <taxon>Bdelloidea</taxon>
        <taxon>Philodinida</taxon>
        <taxon>Philodinidae</taxon>
        <taxon>Rotaria</taxon>
    </lineage>
</organism>
<dbReference type="PANTHER" id="PTHR43842">
    <property type="entry name" value="PROPIONYL-COA CARBOXYLASE BETA CHAIN"/>
    <property type="match status" value="1"/>
</dbReference>
<proteinExistence type="predicted"/>
<name>A0A821VUN5_9BILA</name>
<dbReference type="InterPro" id="IPR051047">
    <property type="entry name" value="AccD/PCCB"/>
</dbReference>
<sequence length="61" mass="6617">NSSVKGARFVRFCDAFNIPLLTFVDVPGFLPGTAQEHNGIIRHGAKLLFAYAEATVPKITV</sequence>
<dbReference type="EMBL" id="CAJOBP010080077">
    <property type="protein sequence ID" value="CAF4911810.1"/>
    <property type="molecule type" value="Genomic_DNA"/>
</dbReference>
<gene>
    <name evidence="2" type="ORF">UJA718_LOCUS46001</name>
</gene>
<dbReference type="GO" id="GO:0004658">
    <property type="term" value="F:propionyl-CoA carboxylase activity"/>
    <property type="evidence" value="ECO:0007669"/>
    <property type="project" value="TreeGrafter"/>
</dbReference>
<reference evidence="2" key="1">
    <citation type="submission" date="2021-02" db="EMBL/GenBank/DDBJ databases">
        <authorList>
            <person name="Nowell W R."/>
        </authorList>
    </citation>
    <scope>NUCLEOTIDE SEQUENCE</scope>
</reference>
<comment type="caution">
    <text evidence="2">The sequence shown here is derived from an EMBL/GenBank/DDBJ whole genome shotgun (WGS) entry which is preliminary data.</text>
</comment>
<dbReference type="Proteomes" id="UP000663873">
    <property type="component" value="Unassembled WGS sequence"/>
</dbReference>
<dbReference type="PROSITE" id="PS50989">
    <property type="entry name" value="COA_CT_CTER"/>
    <property type="match status" value="1"/>
</dbReference>
<dbReference type="InterPro" id="IPR034733">
    <property type="entry name" value="AcCoA_carboxyl_beta"/>
</dbReference>
<evidence type="ECO:0000259" key="1">
    <source>
        <dbReference type="PROSITE" id="PS50989"/>
    </source>
</evidence>
<dbReference type="InterPro" id="IPR011763">
    <property type="entry name" value="COA_CT_C"/>
</dbReference>
<dbReference type="PANTHER" id="PTHR43842:SF2">
    <property type="entry name" value="PROPIONYL-COA CARBOXYLASE BETA CHAIN, MITOCHONDRIAL"/>
    <property type="match status" value="1"/>
</dbReference>
<accession>A0A821VUN5</accession>